<dbReference type="Proteomes" id="UP000321907">
    <property type="component" value="Unassembled WGS sequence"/>
</dbReference>
<keyword evidence="4" id="KW-1185">Reference proteome</keyword>
<dbReference type="InterPro" id="IPR027417">
    <property type="entry name" value="P-loop_NTPase"/>
</dbReference>
<dbReference type="Pfam" id="PF13304">
    <property type="entry name" value="AAA_21"/>
    <property type="match status" value="1"/>
</dbReference>
<dbReference type="OrthoDB" id="9815944at2"/>
<dbReference type="InterPro" id="IPR038734">
    <property type="entry name" value="YhaN_AAA"/>
</dbReference>
<gene>
    <name evidence="3" type="ORF">FUA23_07165</name>
</gene>
<dbReference type="InterPro" id="IPR003959">
    <property type="entry name" value="ATPase_AAA_core"/>
</dbReference>
<dbReference type="Pfam" id="PF13514">
    <property type="entry name" value="AAA_27"/>
    <property type="match status" value="1"/>
</dbReference>
<evidence type="ECO:0000259" key="1">
    <source>
        <dbReference type="Pfam" id="PF13304"/>
    </source>
</evidence>
<dbReference type="SUPFAM" id="SSF52540">
    <property type="entry name" value="P-loop containing nucleoside triphosphate hydrolases"/>
    <property type="match status" value="1"/>
</dbReference>
<dbReference type="EMBL" id="VOXD01000008">
    <property type="protein sequence ID" value="TXF90292.1"/>
    <property type="molecule type" value="Genomic_DNA"/>
</dbReference>
<name>A0A5C7FVF3_9BACT</name>
<dbReference type="PANTHER" id="PTHR43581">
    <property type="entry name" value="ATP/GTP PHOSPHATASE"/>
    <property type="match status" value="1"/>
</dbReference>
<evidence type="ECO:0000313" key="3">
    <source>
        <dbReference type="EMBL" id="TXF90292.1"/>
    </source>
</evidence>
<sequence>MRLKRLYLSKYKNLNDFALNFTGSSFIDVFVGKNGTGKSNMFEALIEIFRQLYEKDFQVGFDFELEYEIDGSDHFVGWEWIAERYYKTEDGERKDIKKVAKEDLPDNVILYYSGHNEKVARLIYAYEEGFKRDLKEANEGDIREFIGIGKDYKALLLSVLLLQPEGCKAKAFIKEKLGIVSIGNEVFISLKRPYYARKKGYEVDRFDQATSFWKAKGITKKFLDQIDGVKRAEQAKERDEGYKPPKDETSYDDVYQLYLDLEAFQQAFADTNSQELFSQLDNLRTIEMLDDISLNLTLTDGTKSEVDHFSDGQFQSIYIYTIVELFRGKNCLTLLDEPDSFLHPEWQFDFLTQVFEIADDATVDNHVLMSSHSAVTLIPHDSRDVNLFNFVGDGVRCINVPKSYAIEQLSAQMIKYSEDEQIISIINQITIEDKPILFTEGSTDPRILKIAWSKLYSDPIPFHIVFAFGCTYLRLLLIDQQILKELNGQPAFGLFDFDMAYDQWNSLATEEIIENDPYKGLVKKIKAKNSYALLLPVPEIPAIEGQVIKNKSEKTTYLGESKLAIEHLFYGDPQTHEFFEILSKPGGGQIISFREKRKTDFSKIIVPKIDAAHFEFFRPMFEFIKSKI</sequence>
<dbReference type="RefSeq" id="WP_147930049.1">
    <property type="nucleotide sequence ID" value="NZ_VOXD01000008.1"/>
</dbReference>
<evidence type="ECO:0000259" key="2">
    <source>
        <dbReference type="Pfam" id="PF13514"/>
    </source>
</evidence>
<organism evidence="3 4">
    <name type="scientific">Neolewinella aurantiaca</name>
    <dbReference type="NCBI Taxonomy" id="2602767"/>
    <lineage>
        <taxon>Bacteria</taxon>
        <taxon>Pseudomonadati</taxon>
        <taxon>Bacteroidota</taxon>
        <taxon>Saprospiria</taxon>
        <taxon>Saprospirales</taxon>
        <taxon>Lewinellaceae</taxon>
        <taxon>Neolewinella</taxon>
    </lineage>
</organism>
<comment type="caution">
    <text evidence="3">The sequence shown here is derived from an EMBL/GenBank/DDBJ whole genome shotgun (WGS) entry which is preliminary data.</text>
</comment>
<accession>A0A5C7FVF3</accession>
<feature type="domain" description="YhaN AAA" evidence="2">
    <location>
        <begin position="1"/>
        <end position="48"/>
    </location>
</feature>
<evidence type="ECO:0000313" key="4">
    <source>
        <dbReference type="Proteomes" id="UP000321907"/>
    </source>
</evidence>
<dbReference type="PANTHER" id="PTHR43581:SF4">
    <property type="entry name" value="ATP_GTP PHOSPHATASE"/>
    <property type="match status" value="1"/>
</dbReference>
<dbReference type="Gene3D" id="3.40.50.300">
    <property type="entry name" value="P-loop containing nucleotide triphosphate hydrolases"/>
    <property type="match status" value="1"/>
</dbReference>
<feature type="domain" description="ATPase AAA-type core" evidence="1">
    <location>
        <begin position="248"/>
        <end position="376"/>
    </location>
</feature>
<dbReference type="InterPro" id="IPR051396">
    <property type="entry name" value="Bact_Antivir_Def_Nuclease"/>
</dbReference>
<dbReference type="AlphaFoldDB" id="A0A5C7FVF3"/>
<proteinExistence type="predicted"/>
<reference evidence="3 4" key="1">
    <citation type="submission" date="2019-08" db="EMBL/GenBank/DDBJ databases">
        <title>Lewinella sp. strain SSH13 Genome sequencing and assembly.</title>
        <authorList>
            <person name="Kim I."/>
        </authorList>
    </citation>
    <scope>NUCLEOTIDE SEQUENCE [LARGE SCALE GENOMIC DNA]</scope>
    <source>
        <strain evidence="3 4">SSH13</strain>
    </source>
</reference>
<protein>
    <submittedName>
        <fullName evidence="3">AAA family ATPase</fullName>
    </submittedName>
</protein>